<keyword evidence="12" id="KW-1185">Reference proteome</keyword>
<evidence type="ECO:0000256" key="5">
    <source>
        <dbReference type="ARBA" id="ARBA00022833"/>
    </source>
</evidence>
<proteinExistence type="predicted"/>
<feature type="region of interest" description="Disordered" evidence="8">
    <location>
        <begin position="382"/>
        <end position="412"/>
    </location>
</feature>
<keyword evidence="4 7" id="KW-0863">Zinc-finger</keyword>
<gene>
    <name evidence="11" type="ORF">M011DRAFT_463426</name>
</gene>
<dbReference type="FunFam" id="3.30.40.10:FF:000007">
    <property type="entry name" value="Bromodomain containing 1, isoform CRA_b"/>
    <property type="match status" value="1"/>
</dbReference>
<dbReference type="SUPFAM" id="SSF57903">
    <property type="entry name" value="FYVE/PHD zinc finger"/>
    <property type="match status" value="1"/>
</dbReference>
<dbReference type="PROSITE" id="PS50016">
    <property type="entry name" value="ZF_PHD_2"/>
    <property type="match status" value="1"/>
</dbReference>
<dbReference type="Pfam" id="PF10513">
    <property type="entry name" value="EPL1"/>
    <property type="match status" value="1"/>
</dbReference>
<keyword evidence="3" id="KW-0677">Repeat</keyword>
<feature type="region of interest" description="Disordered" evidence="8">
    <location>
        <begin position="1"/>
        <end position="115"/>
    </location>
</feature>
<dbReference type="Gene3D" id="3.30.40.10">
    <property type="entry name" value="Zinc/RING finger domain, C3HC4 (zinc finger)"/>
    <property type="match status" value="2"/>
</dbReference>
<evidence type="ECO:0000256" key="6">
    <source>
        <dbReference type="ARBA" id="ARBA00023242"/>
    </source>
</evidence>
<dbReference type="Proteomes" id="UP000799440">
    <property type="component" value="Unassembled WGS sequence"/>
</dbReference>
<feature type="region of interest" description="Disordered" evidence="8">
    <location>
        <begin position="938"/>
        <end position="1000"/>
    </location>
</feature>
<dbReference type="GO" id="GO:0005634">
    <property type="term" value="C:nucleus"/>
    <property type="evidence" value="ECO:0007669"/>
    <property type="project" value="UniProtKB-SubCell"/>
</dbReference>
<dbReference type="SMART" id="SM00249">
    <property type="entry name" value="PHD"/>
    <property type="match status" value="2"/>
</dbReference>
<evidence type="ECO:0000313" key="12">
    <source>
        <dbReference type="Proteomes" id="UP000799440"/>
    </source>
</evidence>
<dbReference type="PANTHER" id="PTHR13793">
    <property type="entry name" value="PHD FINGER PROTEINS"/>
    <property type="match status" value="1"/>
</dbReference>
<feature type="region of interest" description="Disordered" evidence="8">
    <location>
        <begin position="226"/>
        <end position="253"/>
    </location>
</feature>
<feature type="region of interest" description="Disordered" evidence="8">
    <location>
        <begin position="158"/>
        <end position="187"/>
    </location>
</feature>
<evidence type="ECO:0000259" key="9">
    <source>
        <dbReference type="PROSITE" id="PS50016"/>
    </source>
</evidence>
<dbReference type="CDD" id="cd15492">
    <property type="entry name" value="PHD_BRPF_JADE_like"/>
    <property type="match status" value="1"/>
</dbReference>
<dbReference type="InterPro" id="IPR050701">
    <property type="entry name" value="Histone_Mod_Regulator"/>
</dbReference>
<feature type="domain" description="PHD-type" evidence="10">
    <location>
        <begin position="476"/>
        <end position="593"/>
    </location>
</feature>
<dbReference type="InterPro" id="IPR001965">
    <property type="entry name" value="Znf_PHD"/>
</dbReference>
<dbReference type="AlphaFoldDB" id="A0A6A6VMT8"/>
<keyword evidence="5" id="KW-0862">Zinc</keyword>
<dbReference type="OrthoDB" id="20839at2759"/>
<dbReference type="InterPro" id="IPR034732">
    <property type="entry name" value="EPHD"/>
</dbReference>
<evidence type="ECO:0000313" key="11">
    <source>
        <dbReference type="EMBL" id="KAF2751932.1"/>
    </source>
</evidence>
<feature type="region of interest" description="Disordered" evidence="8">
    <location>
        <begin position="644"/>
        <end position="667"/>
    </location>
</feature>
<reference evidence="11" key="1">
    <citation type="journal article" date="2020" name="Stud. Mycol.">
        <title>101 Dothideomycetes genomes: a test case for predicting lifestyles and emergence of pathogens.</title>
        <authorList>
            <person name="Haridas S."/>
            <person name="Albert R."/>
            <person name="Binder M."/>
            <person name="Bloem J."/>
            <person name="Labutti K."/>
            <person name="Salamov A."/>
            <person name="Andreopoulos B."/>
            <person name="Baker S."/>
            <person name="Barry K."/>
            <person name="Bills G."/>
            <person name="Bluhm B."/>
            <person name="Cannon C."/>
            <person name="Castanera R."/>
            <person name="Culley D."/>
            <person name="Daum C."/>
            <person name="Ezra D."/>
            <person name="Gonzalez J."/>
            <person name="Henrissat B."/>
            <person name="Kuo A."/>
            <person name="Liang C."/>
            <person name="Lipzen A."/>
            <person name="Lutzoni F."/>
            <person name="Magnuson J."/>
            <person name="Mondo S."/>
            <person name="Nolan M."/>
            <person name="Ohm R."/>
            <person name="Pangilinan J."/>
            <person name="Park H.-J."/>
            <person name="Ramirez L."/>
            <person name="Alfaro M."/>
            <person name="Sun H."/>
            <person name="Tritt A."/>
            <person name="Yoshinaga Y."/>
            <person name="Zwiers L.-H."/>
            <person name="Turgeon B."/>
            <person name="Goodwin S."/>
            <person name="Spatafora J."/>
            <person name="Crous P."/>
            <person name="Grigoriev I."/>
        </authorList>
    </citation>
    <scope>NUCLEOTIDE SEQUENCE</scope>
    <source>
        <strain evidence="11">CBS 119925</strain>
    </source>
</reference>
<feature type="compositionally biased region" description="Basic residues" evidence="8">
    <location>
        <begin position="1116"/>
        <end position="1126"/>
    </location>
</feature>
<evidence type="ECO:0000256" key="1">
    <source>
        <dbReference type="ARBA" id="ARBA00004123"/>
    </source>
</evidence>
<dbReference type="GO" id="GO:0006357">
    <property type="term" value="P:regulation of transcription by RNA polymerase II"/>
    <property type="evidence" value="ECO:0007669"/>
    <property type="project" value="TreeGrafter"/>
</dbReference>
<evidence type="ECO:0000256" key="4">
    <source>
        <dbReference type="ARBA" id="ARBA00022771"/>
    </source>
</evidence>
<feature type="region of interest" description="Disordered" evidence="8">
    <location>
        <begin position="1076"/>
        <end position="1126"/>
    </location>
</feature>
<dbReference type="InterPro" id="IPR019542">
    <property type="entry name" value="Enhancer_polycomb-like_N"/>
</dbReference>
<dbReference type="Pfam" id="PF13832">
    <property type="entry name" value="zf-HC5HC2H_2"/>
    <property type="match status" value="1"/>
</dbReference>
<keyword evidence="6" id="KW-0539">Nucleus</keyword>
<organism evidence="11 12">
    <name type="scientific">Sporormia fimetaria CBS 119925</name>
    <dbReference type="NCBI Taxonomy" id="1340428"/>
    <lineage>
        <taxon>Eukaryota</taxon>
        <taxon>Fungi</taxon>
        <taxon>Dikarya</taxon>
        <taxon>Ascomycota</taxon>
        <taxon>Pezizomycotina</taxon>
        <taxon>Dothideomycetes</taxon>
        <taxon>Pleosporomycetidae</taxon>
        <taxon>Pleosporales</taxon>
        <taxon>Sporormiaceae</taxon>
        <taxon>Sporormia</taxon>
    </lineage>
</organism>
<dbReference type="InterPro" id="IPR013083">
    <property type="entry name" value="Znf_RING/FYVE/PHD"/>
</dbReference>
<dbReference type="InterPro" id="IPR019787">
    <property type="entry name" value="Znf_PHD-finger"/>
</dbReference>
<name>A0A6A6VMT8_9PLEO</name>
<dbReference type="FunFam" id="3.30.40.10:FF:000008">
    <property type="entry name" value="Bromodomain containing 1, isoform CRA_a"/>
    <property type="match status" value="1"/>
</dbReference>
<dbReference type="PANTHER" id="PTHR13793:SF107">
    <property type="entry name" value="BROMODOMAIN-CONTAINING PROTEIN HOMOLOG"/>
    <property type="match status" value="1"/>
</dbReference>
<evidence type="ECO:0000256" key="2">
    <source>
        <dbReference type="ARBA" id="ARBA00022723"/>
    </source>
</evidence>
<evidence type="ECO:0000256" key="8">
    <source>
        <dbReference type="SAM" id="MobiDB-lite"/>
    </source>
</evidence>
<feature type="compositionally biased region" description="Acidic residues" evidence="8">
    <location>
        <begin position="1078"/>
        <end position="1097"/>
    </location>
</feature>
<evidence type="ECO:0008006" key="13">
    <source>
        <dbReference type="Google" id="ProtNLM"/>
    </source>
</evidence>
<dbReference type="EMBL" id="MU006561">
    <property type="protein sequence ID" value="KAF2751932.1"/>
    <property type="molecule type" value="Genomic_DNA"/>
</dbReference>
<dbReference type="PROSITE" id="PS01359">
    <property type="entry name" value="ZF_PHD_1"/>
    <property type="match status" value="1"/>
</dbReference>
<dbReference type="Pfam" id="PF13831">
    <property type="entry name" value="PHD_2"/>
    <property type="match status" value="1"/>
</dbReference>
<feature type="domain" description="PHD-type" evidence="9">
    <location>
        <begin position="417"/>
        <end position="467"/>
    </location>
</feature>
<protein>
    <recommendedName>
        <fullName evidence="13">PHD finger domain-containing protein</fullName>
    </recommendedName>
</protein>
<dbReference type="GO" id="GO:0008270">
    <property type="term" value="F:zinc ion binding"/>
    <property type="evidence" value="ECO:0007669"/>
    <property type="project" value="UniProtKB-KW"/>
</dbReference>
<dbReference type="PROSITE" id="PS51805">
    <property type="entry name" value="EPHD"/>
    <property type="match status" value="1"/>
</dbReference>
<feature type="compositionally biased region" description="Basic residues" evidence="8">
    <location>
        <begin position="10"/>
        <end position="20"/>
    </location>
</feature>
<evidence type="ECO:0000256" key="7">
    <source>
        <dbReference type="PROSITE-ProRule" id="PRU00146"/>
    </source>
</evidence>
<evidence type="ECO:0000259" key="10">
    <source>
        <dbReference type="PROSITE" id="PS51805"/>
    </source>
</evidence>
<dbReference type="InterPro" id="IPR011011">
    <property type="entry name" value="Znf_FYVE_PHD"/>
</dbReference>
<sequence length="1126" mass="124163">MAPTPGTPRQRVRSAARPLKRTVSDSAAPPKKRRYIPGGPGGGGRYIDEDGHEIPVGGTGPGGYAYTGPRGRVGRINAERQGLPVAEPSPSASYNNRRPRRERPPAGPRSSSAAAAAAIVAQTDGYKPREERGWEEFHQELDIEADLPVYSADQVDGVSPAVSVPGTPANGPAVNSIAGDDGSQVSEEVRRAQATVDANLLPRSGAINGTNGSPLKRRVGRPSKKLDSMLSGLGSPPVPRITPLPTMNPKEKLNLPKPACRQIDTFKAYEESEAVKINYVDRTMARIGYQEGDVFILPKRSLIRLHEPSIEEDLDVAVKTGPDSQSPAVTHIRVEYDMDEQDERWLEQLNVQRREEGIEPIKPAVFELTITQIEKEWHALEKRIPKPNPKPPQTHRPRSSSAAAVNGEPVSQGEEQDTKCAICDDGDCENTNAIVFCDGCDLAVHQECYGVPYIPEGQWLCRRCQLVGRGTPASEHACCIFCPNPDGAFKQTTTMKWAHLLCAMWIPEVSLGNPTFQEPVQDVEKVPKTRWKLTCYICKQRMGACIQCGHKSCFEAFHVTCARRARLCLSMKSSQSGNPDDATVLKAYCDRHSPTEWRRHNDVTWATAEAKAYYRRNLRNIQWGDSQAYALSIGSAHVPSVEGLDEGADDVTDPKRKRNPTVKSWRLPSGAPVVPQAVYQNVDTTLGNHFNVRKRKEFTQEACRYWTLKREARRGAALIKRLQLQMESFTSMEITRRDFAGMGAAGRPRLQRRIEFVEYLDKDMEDIVSISQQLKEREKRKLEEVKTMRDMLNLIHFPIPPLLQPILDKAQSLDSKGVFAEGFSTVQTKLDEKLYTTVQSFSEDISGVFSSVIGFATITNVGDAEQQLSGVAHSSLTSEQKQIKALAKRIVKAIQPLYEDALRKESDLAGKTYEQDLPNLEALLDQKLHRQTDATMLDADQESPPEAQQLNEAAKSGGLDGRGHEVLVNGNTKGKSAVQLAPTPEENAADNPHARDEAADEAAIAAQFDQDAMHGAPSSTMEVDGQASPPTPPQSESNQLGPLSNGGIPWYMEAFDPVGTTVHDEKWTGRDVLRDMSDLSEMDDDELNGLADTEELSPVEATAPEKNGGAQQLASRTRKKRTRSRR</sequence>
<comment type="subcellular location">
    <subcellularLocation>
        <location evidence="1">Nucleus</location>
    </subcellularLocation>
</comment>
<accession>A0A6A6VMT8</accession>
<evidence type="ECO:0000256" key="3">
    <source>
        <dbReference type="ARBA" id="ARBA00022737"/>
    </source>
</evidence>
<dbReference type="InterPro" id="IPR019786">
    <property type="entry name" value="Zinc_finger_PHD-type_CS"/>
</dbReference>
<dbReference type="CDD" id="cd15670">
    <property type="entry name" value="ePHD_BRPF"/>
    <property type="match status" value="1"/>
</dbReference>
<keyword evidence="2" id="KW-0479">Metal-binding</keyword>
<feature type="region of interest" description="Disordered" evidence="8">
    <location>
        <begin position="1014"/>
        <end position="1048"/>
    </location>
</feature>